<comment type="caution">
    <text evidence="1">The sequence shown here is derived from an EMBL/GenBank/DDBJ whole genome shotgun (WGS) entry which is preliminary data.</text>
</comment>
<evidence type="ECO:0000313" key="2">
    <source>
        <dbReference type="Proteomes" id="UP000224634"/>
    </source>
</evidence>
<accession>A0A2B7Y0Y4</accession>
<keyword evidence="2" id="KW-1185">Reference proteome</keyword>
<name>A0A2B7Y0Y4_POLH7</name>
<proteinExistence type="predicted"/>
<dbReference type="STRING" id="1447883.A0A2B7Y0Y4"/>
<gene>
    <name evidence="1" type="ORF">AJ80_05957</name>
</gene>
<sequence>MFFRGPRAALCSQETIEGGLCNVSITELDATQPAPKQSRQNLLNSEEWKSFLEEYFKPLDFLTSTVALLVEGGEMTDAKGRKVTKGSDYGLTVEVNGRNFYFRDQVDYCDETAAFVMKATSVENQSARLDSY</sequence>
<dbReference type="AlphaFoldDB" id="A0A2B7Y0Y4"/>
<dbReference type="OrthoDB" id="37659at2759"/>
<organism evidence="1 2">
    <name type="scientific">Polytolypa hystricis (strain UAMH7299)</name>
    <dbReference type="NCBI Taxonomy" id="1447883"/>
    <lineage>
        <taxon>Eukaryota</taxon>
        <taxon>Fungi</taxon>
        <taxon>Dikarya</taxon>
        <taxon>Ascomycota</taxon>
        <taxon>Pezizomycotina</taxon>
        <taxon>Eurotiomycetes</taxon>
        <taxon>Eurotiomycetidae</taxon>
        <taxon>Onygenales</taxon>
        <taxon>Onygenales incertae sedis</taxon>
        <taxon>Polytolypa</taxon>
    </lineage>
</organism>
<dbReference type="EMBL" id="PDNA01000094">
    <property type="protein sequence ID" value="PGH14367.1"/>
    <property type="molecule type" value="Genomic_DNA"/>
</dbReference>
<evidence type="ECO:0000313" key="1">
    <source>
        <dbReference type="EMBL" id="PGH14367.1"/>
    </source>
</evidence>
<reference evidence="1 2" key="1">
    <citation type="submission" date="2017-10" db="EMBL/GenBank/DDBJ databases">
        <title>Comparative genomics in systemic dimorphic fungi from Ajellomycetaceae.</title>
        <authorList>
            <person name="Munoz J.F."/>
            <person name="Mcewen J.G."/>
            <person name="Clay O.K."/>
            <person name="Cuomo C.A."/>
        </authorList>
    </citation>
    <scope>NUCLEOTIDE SEQUENCE [LARGE SCALE GENOMIC DNA]</scope>
    <source>
        <strain evidence="1 2">UAMH7299</strain>
    </source>
</reference>
<dbReference type="Proteomes" id="UP000224634">
    <property type="component" value="Unassembled WGS sequence"/>
</dbReference>
<protein>
    <submittedName>
        <fullName evidence="1">Uncharacterized protein</fullName>
    </submittedName>
</protein>